<evidence type="ECO:0000313" key="1">
    <source>
        <dbReference type="EMBL" id="MFD1515204.1"/>
    </source>
</evidence>
<dbReference type="Proteomes" id="UP001597187">
    <property type="component" value="Unassembled WGS sequence"/>
</dbReference>
<reference evidence="1 2" key="1">
    <citation type="journal article" date="2019" name="Int. J. Syst. Evol. Microbiol.">
        <title>The Global Catalogue of Microorganisms (GCM) 10K type strain sequencing project: providing services to taxonomists for standard genome sequencing and annotation.</title>
        <authorList>
            <consortium name="The Broad Institute Genomics Platform"/>
            <consortium name="The Broad Institute Genome Sequencing Center for Infectious Disease"/>
            <person name="Wu L."/>
            <person name="Ma J."/>
        </authorList>
    </citation>
    <scope>NUCLEOTIDE SEQUENCE [LARGE SCALE GENOMIC DNA]</scope>
    <source>
        <strain evidence="1 2">CGMCC 1.12563</strain>
    </source>
</reference>
<organism evidence="1 2">
    <name type="scientific">Halomarina rubra</name>
    <dbReference type="NCBI Taxonomy" id="2071873"/>
    <lineage>
        <taxon>Archaea</taxon>
        <taxon>Methanobacteriati</taxon>
        <taxon>Methanobacteriota</taxon>
        <taxon>Stenosarchaea group</taxon>
        <taxon>Halobacteria</taxon>
        <taxon>Halobacteriales</taxon>
        <taxon>Natronomonadaceae</taxon>
        <taxon>Halomarina</taxon>
    </lineage>
</organism>
<dbReference type="EMBL" id="JBHUDC010000008">
    <property type="protein sequence ID" value="MFD1515204.1"/>
    <property type="molecule type" value="Genomic_DNA"/>
</dbReference>
<gene>
    <name evidence="1" type="ORF">ACFSBT_18140</name>
</gene>
<evidence type="ECO:0000313" key="2">
    <source>
        <dbReference type="Proteomes" id="UP001597187"/>
    </source>
</evidence>
<keyword evidence="2" id="KW-1185">Reference proteome</keyword>
<protein>
    <submittedName>
        <fullName evidence="1">Uncharacterized protein</fullName>
    </submittedName>
</protein>
<dbReference type="Pfam" id="PF24372">
    <property type="entry name" value="DUF7528"/>
    <property type="match status" value="1"/>
</dbReference>
<dbReference type="RefSeq" id="WP_250875128.1">
    <property type="nucleotide sequence ID" value="NZ_JALXFV010000008.1"/>
</dbReference>
<comment type="caution">
    <text evidence="1">The sequence shown here is derived from an EMBL/GenBank/DDBJ whole genome shotgun (WGS) entry which is preliminary data.</text>
</comment>
<sequence length="124" mass="13927">MTLALGDDRHVLSHEAARRLRGALDDALYRVHEFTHTTGEHRPDGSYVVARRRASSAGHRKVFADADAVRRCYDELPEAFTAEDVTCASGGRRHMLVWHFAEHPGYDCEIVSRQPLTARKGEEG</sequence>
<proteinExistence type="predicted"/>
<dbReference type="InterPro" id="IPR055950">
    <property type="entry name" value="DUF7528"/>
</dbReference>
<accession>A0ABD6B2A8</accession>
<name>A0ABD6B2A8_9EURY</name>
<dbReference type="AlphaFoldDB" id="A0ABD6B2A8"/>